<reference evidence="2" key="1">
    <citation type="journal article" date="2023" name="G3 (Bethesda)">
        <title>Genome assembly and association tests identify interacting loci associated with vigor, precocity, and sex in interspecific pistachio rootstocks.</title>
        <authorList>
            <person name="Palmer W."/>
            <person name="Jacygrad E."/>
            <person name="Sagayaradj S."/>
            <person name="Cavanaugh K."/>
            <person name="Han R."/>
            <person name="Bertier L."/>
            <person name="Beede B."/>
            <person name="Kafkas S."/>
            <person name="Golino D."/>
            <person name="Preece J."/>
            <person name="Michelmore R."/>
        </authorList>
    </citation>
    <scope>NUCLEOTIDE SEQUENCE [LARGE SCALE GENOMIC DNA]</scope>
</reference>
<protein>
    <submittedName>
        <fullName evidence="1">Uncharacterized protein</fullName>
    </submittedName>
</protein>
<name>A0ACC1BYR0_9ROSI</name>
<dbReference type="Proteomes" id="UP001164250">
    <property type="component" value="Chromosome 2"/>
</dbReference>
<dbReference type="EMBL" id="CM047898">
    <property type="protein sequence ID" value="KAJ0105025.1"/>
    <property type="molecule type" value="Genomic_DNA"/>
</dbReference>
<accession>A0ACC1BYR0</accession>
<gene>
    <name evidence="1" type="ORF">Patl1_19242</name>
</gene>
<proteinExistence type="predicted"/>
<keyword evidence="2" id="KW-1185">Reference proteome</keyword>
<organism evidence="1 2">
    <name type="scientific">Pistacia atlantica</name>
    <dbReference type="NCBI Taxonomy" id="434234"/>
    <lineage>
        <taxon>Eukaryota</taxon>
        <taxon>Viridiplantae</taxon>
        <taxon>Streptophyta</taxon>
        <taxon>Embryophyta</taxon>
        <taxon>Tracheophyta</taxon>
        <taxon>Spermatophyta</taxon>
        <taxon>Magnoliopsida</taxon>
        <taxon>eudicotyledons</taxon>
        <taxon>Gunneridae</taxon>
        <taxon>Pentapetalae</taxon>
        <taxon>rosids</taxon>
        <taxon>malvids</taxon>
        <taxon>Sapindales</taxon>
        <taxon>Anacardiaceae</taxon>
        <taxon>Pistacia</taxon>
    </lineage>
</organism>
<evidence type="ECO:0000313" key="2">
    <source>
        <dbReference type="Proteomes" id="UP001164250"/>
    </source>
</evidence>
<comment type="caution">
    <text evidence="1">The sequence shown here is derived from an EMBL/GenBank/DDBJ whole genome shotgun (WGS) entry which is preliminary data.</text>
</comment>
<evidence type="ECO:0000313" key="1">
    <source>
        <dbReference type="EMBL" id="KAJ0105025.1"/>
    </source>
</evidence>
<sequence>MEFKNSTEGAVFRVLRNAPPSHYLLNMQSFSSLNNLNKFISDNFDAGDFKWYVILFPNRHNEGKGKNISIYLSYDWSFNAKLFVNFILPVKNQRTGPHIEKKG</sequence>